<accession>A0A1U9MFC7</accession>
<dbReference type="Proteomes" id="UP000189632">
    <property type="component" value="Chromosome"/>
</dbReference>
<evidence type="ECO:0000313" key="1">
    <source>
        <dbReference type="EMBL" id="AQT46409.1"/>
    </source>
</evidence>
<protein>
    <submittedName>
        <fullName evidence="1">Uncharacterized protein</fullName>
    </submittedName>
</protein>
<evidence type="ECO:0000313" key="2">
    <source>
        <dbReference type="Proteomes" id="UP000189632"/>
    </source>
</evidence>
<name>A0A1U9MFC7_9HYPH</name>
<sequence length="113" mass="12836">MLQDAPSSAVSYFRQLPKQAIPHQLFHRQNERPIIIQAATEPLEPDSLARTTAKRNSLPALVYPFRRIWRKTHETARKAILSFVKHTKTLSIIARGEKCAKSSQTPDPDCAVF</sequence>
<dbReference type="AlphaFoldDB" id="A0A1U9MFC7"/>
<gene>
    <name evidence="1" type="ORF">BBC0122_002710</name>
</gene>
<keyword evidence="2" id="KW-1185">Reference proteome</keyword>
<proteinExistence type="predicted"/>
<dbReference type="EMBL" id="CP015625">
    <property type="protein sequence ID" value="AQT46409.1"/>
    <property type="molecule type" value="Genomic_DNA"/>
</dbReference>
<reference evidence="1 2" key="1">
    <citation type="submission" date="2016-11" db="EMBL/GenBank/DDBJ databases">
        <title>Comparative genomics of Bartonella apis.</title>
        <authorList>
            <person name="Engel P."/>
        </authorList>
    </citation>
    <scope>NUCLEOTIDE SEQUENCE [LARGE SCALE GENOMIC DNA]</scope>
    <source>
        <strain evidence="1 2">BBC0122</strain>
    </source>
</reference>
<organism evidence="1 2">
    <name type="scientific">Bartonella choladocola</name>
    <dbReference type="NCBI Taxonomy" id="2750995"/>
    <lineage>
        <taxon>Bacteria</taxon>
        <taxon>Pseudomonadati</taxon>
        <taxon>Pseudomonadota</taxon>
        <taxon>Alphaproteobacteria</taxon>
        <taxon>Hyphomicrobiales</taxon>
        <taxon>Bartonellaceae</taxon>
        <taxon>Bartonella</taxon>
    </lineage>
</organism>
<dbReference type="KEGG" id="bapi:BBC0122_002710"/>